<evidence type="ECO:0000256" key="1">
    <source>
        <dbReference type="ARBA" id="ARBA00009437"/>
    </source>
</evidence>
<keyword evidence="2" id="KW-0805">Transcription regulation</keyword>
<dbReference type="AlphaFoldDB" id="A0A1L9B8B9"/>
<dbReference type="PROSITE" id="PS50931">
    <property type="entry name" value="HTH_LYSR"/>
    <property type="match status" value="1"/>
</dbReference>
<dbReference type="RefSeq" id="WP_071900955.1">
    <property type="nucleotide sequence ID" value="NZ_MPIN01000006.1"/>
</dbReference>
<dbReference type="InterPro" id="IPR036390">
    <property type="entry name" value="WH_DNA-bd_sf"/>
</dbReference>
<dbReference type="CDD" id="cd08417">
    <property type="entry name" value="PBP2_Nitroaromatics_like"/>
    <property type="match status" value="1"/>
</dbReference>
<dbReference type="OrthoDB" id="109788at2"/>
<organism evidence="6 7">
    <name type="scientific">Cystobacter ferrugineus</name>
    <dbReference type="NCBI Taxonomy" id="83449"/>
    <lineage>
        <taxon>Bacteria</taxon>
        <taxon>Pseudomonadati</taxon>
        <taxon>Myxococcota</taxon>
        <taxon>Myxococcia</taxon>
        <taxon>Myxococcales</taxon>
        <taxon>Cystobacterineae</taxon>
        <taxon>Archangiaceae</taxon>
        <taxon>Cystobacter</taxon>
    </lineage>
</organism>
<accession>A0A1L9B8B9</accession>
<sequence length="303" mass="33097">MQSMRYTPTELLPALVALLDTASVTSAAKRLGVGQPAMSRTLEKLRAVTGDPLLVRQGRRMVRTRRAEQLLPQAEAILAGARRVLAPEEAFDPAMATGIVSLALGDDLQVMLSGALLTRLRKLAPGIDVRVRALTEETPRDAVRGVVDLGVVPDILEDYSVPGVDDLVVKRVYARKFVTVSREKRPASLRAFLAAEHVLVSPRGEGGGYVDEMLEKLGQQRRVAVTVPGFIAALELVKQTELISTLPDDVVRVLGGRLHVQKCPVETPTLYMSVFWASRFTQDGRHAWLRGVVTDVVRSLGPR</sequence>
<keyword evidence="4" id="KW-0804">Transcription</keyword>
<dbReference type="InterPro" id="IPR005119">
    <property type="entry name" value="LysR_subst-bd"/>
</dbReference>
<evidence type="ECO:0000259" key="5">
    <source>
        <dbReference type="PROSITE" id="PS50931"/>
    </source>
</evidence>
<dbReference type="SUPFAM" id="SSF53850">
    <property type="entry name" value="Periplasmic binding protein-like II"/>
    <property type="match status" value="1"/>
</dbReference>
<evidence type="ECO:0000256" key="3">
    <source>
        <dbReference type="ARBA" id="ARBA00023125"/>
    </source>
</evidence>
<dbReference type="STRING" id="83449.BON30_25410"/>
<protein>
    <recommendedName>
        <fullName evidence="5">HTH lysR-type domain-containing protein</fullName>
    </recommendedName>
</protein>
<dbReference type="SUPFAM" id="SSF46785">
    <property type="entry name" value="Winged helix' DNA-binding domain"/>
    <property type="match status" value="1"/>
</dbReference>
<dbReference type="Pfam" id="PF00126">
    <property type="entry name" value="HTH_1"/>
    <property type="match status" value="1"/>
</dbReference>
<feature type="domain" description="HTH lysR-type" evidence="5">
    <location>
        <begin position="7"/>
        <end position="64"/>
    </location>
</feature>
<evidence type="ECO:0000256" key="4">
    <source>
        <dbReference type="ARBA" id="ARBA00023163"/>
    </source>
</evidence>
<comment type="similarity">
    <text evidence="1">Belongs to the LysR transcriptional regulatory family.</text>
</comment>
<dbReference type="Pfam" id="PF03466">
    <property type="entry name" value="LysR_substrate"/>
    <property type="match status" value="1"/>
</dbReference>
<evidence type="ECO:0000256" key="2">
    <source>
        <dbReference type="ARBA" id="ARBA00023015"/>
    </source>
</evidence>
<name>A0A1L9B8B9_9BACT</name>
<comment type="caution">
    <text evidence="6">The sequence shown here is derived from an EMBL/GenBank/DDBJ whole genome shotgun (WGS) entry which is preliminary data.</text>
</comment>
<proteinExistence type="inferred from homology"/>
<dbReference type="InterPro" id="IPR000847">
    <property type="entry name" value="LysR_HTH_N"/>
</dbReference>
<keyword evidence="3" id="KW-0238">DNA-binding</keyword>
<dbReference type="GO" id="GO:0003677">
    <property type="term" value="F:DNA binding"/>
    <property type="evidence" value="ECO:0007669"/>
    <property type="project" value="UniProtKB-KW"/>
</dbReference>
<dbReference type="Proteomes" id="UP000182229">
    <property type="component" value="Unassembled WGS sequence"/>
</dbReference>
<gene>
    <name evidence="6" type="ORF">BON30_25410</name>
</gene>
<reference evidence="7" key="1">
    <citation type="submission" date="2016-11" db="EMBL/GenBank/DDBJ databases">
        <authorList>
            <person name="Shukria A."/>
            <person name="Stevens D.C."/>
        </authorList>
    </citation>
    <scope>NUCLEOTIDE SEQUENCE [LARGE SCALE GENOMIC DNA]</scope>
    <source>
        <strain evidence="7">Cbfe23</strain>
    </source>
</reference>
<evidence type="ECO:0000313" key="6">
    <source>
        <dbReference type="EMBL" id="OJH38453.1"/>
    </source>
</evidence>
<reference evidence="6 7" key="2">
    <citation type="submission" date="2016-12" db="EMBL/GenBank/DDBJ databases">
        <title>Draft Genome Sequence of Cystobacter ferrugineus Strain Cbfe23.</title>
        <authorList>
            <person name="Akbar S."/>
            <person name="Dowd S.E."/>
            <person name="Stevens D.C."/>
        </authorList>
    </citation>
    <scope>NUCLEOTIDE SEQUENCE [LARGE SCALE GENOMIC DNA]</scope>
    <source>
        <strain evidence="6 7">Cbfe23</strain>
    </source>
</reference>
<dbReference type="Gene3D" id="3.40.190.10">
    <property type="entry name" value="Periplasmic binding protein-like II"/>
    <property type="match status" value="2"/>
</dbReference>
<dbReference type="PANTHER" id="PTHR30118:SF15">
    <property type="entry name" value="TRANSCRIPTIONAL REGULATORY PROTEIN"/>
    <property type="match status" value="1"/>
</dbReference>
<dbReference type="EMBL" id="MPIN01000006">
    <property type="protein sequence ID" value="OJH38453.1"/>
    <property type="molecule type" value="Genomic_DNA"/>
</dbReference>
<dbReference type="PANTHER" id="PTHR30118">
    <property type="entry name" value="HTH-TYPE TRANSCRIPTIONAL REGULATOR LEUO-RELATED"/>
    <property type="match status" value="1"/>
</dbReference>
<dbReference type="InterPro" id="IPR036388">
    <property type="entry name" value="WH-like_DNA-bd_sf"/>
</dbReference>
<dbReference type="GO" id="GO:0003700">
    <property type="term" value="F:DNA-binding transcription factor activity"/>
    <property type="evidence" value="ECO:0007669"/>
    <property type="project" value="InterPro"/>
</dbReference>
<dbReference type="InterPro" id="IPR037402">
    <property type="entry name" value="YidZ_PBP2"/>
</dbReference>
<keyword evidence="7" id="KW-1185">Reference proteome</keyword>
<dbReference type="InterPro" id="IPR050389">
    <property type="entry name" value="LysR-type_TF"/>
</dbReference>
<dbReference type="PRINTS" id="PR00039">
    <property type="entry name" value="HTHLYSR"/>
</dbReference>
<evidence type="ECO:0000313" key="7">
    <source>
        <dbReference type="Proteomes" id="UP000182229"/>
    </source>
</evidence>
<dbReference type="Gene3D" id="1.10.10.10">
    <property type="entry name" value="Winged helix-like DNA-binding domain superfamily/Winged helix DNA-binding domain"/>
    <property type="match status" value="1"/>
</dbReference>